<comment type="similarity">
    <text evidence="9">Belongs to the glycosyltransferase 8 family. Glycogenin subfamily.</text>
</comment>
<dbReference type="Proteomes" id="UP000887229">
    <property type="component" value="Unassembled WGS sequence"/>
</dbReference>
<keyword evidence="4" id="KW-0808">Transferase</keyword>
<keyword evidence="16" id="KW-1185">Reference proteome</keyword>
<keyword evidence="7" id="KW-0325">Glycoprotein</keyword>
<feature type="compositionally biased region" description="Polar residues" evidence="14">
    <location>
        <begin position="468"/>
        <end position="485"/>
    </location>
</feature>
<evidence type="ECO:0000256" key="12">
    <source>
        <dbReference type="ARBA" id="ARBA00052293"/>
    </source>
</evidence>
<protein>
    <recommendedName>
        <fullName evidence="10">glycogenin glucosyltransferase</fullName>
        <ecNumber evidence="10">2.4.1.186</ecNumber>
    </recommendedName>
</protein>
<organism evidence="15 16">
    <name type="scientific">Emericellopsis atlantica</name>
    <dbReference type="NCBI Taxonomy" id="2614577"/>
    <lineage>
        <taxon>Eukaryota</taxon>
        <taxon>Fungi</taxon>
        <taxon>Dikarya</taxon>
        <taxon>Ascomycota</taxon>
        <taxon>Pezizomycotina</taxon>
        <taxon>Sordariomycetes</taxon>
        <taxon>Hypocreomycetidae</taxon>
        <taxon>Hypocreales</taxon>
        <taxon>Bionectriaceae</taxon>
        <taxon>Emericellopsis</taxon>
    </lineage>
</organism>
<dbReference type="GO" id="GO:0008466">
    <property type="term" value="F:glycogenin glucosyltransferase activity"/>
    <property type="evidence" value="ECO:0007669"/>
    <property type="project" value="UniProtKB-EC"/>
</dbReference>
<comment type="subcellular location">
    <subcellularLocation>
        <location evidence="2">Cytoplasm</location>
    </subcellularLocation>
</comment>
<evidence type="ECO:0000256" key="11">
    <source>
        <dbReference type="ARBA" id="ARBA00050886"/>
    </source>
</evidence>
<proteinExistence type="inferred from homology"/>
<dbReference type="AlphaFoldDB" id="A0A9P8CKU0"/>
<evidence type="ECO:0000256" key="14">
    <source>
        <dbReference type="SAM" id="MobiDB-lite"/>
    </source>
</evidence>
<evidence type="ECO:0000313" key="15">
    <source>
        <dbReference type="EMBL" id="KAG9250392.1"/>
    </source>
</evidence>
<dbReference type="GeneID" id="70295129"/>
<comment type="caution">
    <text evidence="15">The sequence shown here is derived from an EMBL/GenBank/DDBJ whole genome shotgun (WGS) entry which is preliminary data.</text>
</comment>
<evidence type="ECO:0000256" key="1">
    <source>
        <dbReference type="ARBA" id="ARBA00001936"/>
    </source>
</evidence>
<dbReference type="GO" id="GO:0005978">
    <property type="term" value="P:glycogen biosynthetic process"/>
    <property type="evidence" value="ECO:0007669"/>
    <property type="project" value="UniProtKB-KW"/>
</dbReference>
<comment type="cofactor">
    <cofactor evidence="1">
        <name>Mn(2+)</name>
        <dbReference type="ChEBI" id="CHEBI:29035"/>
    </cofactor>
</comment>
<evidence type="ECO:0000256" key="8">
    <source>
        <dbReference type="ARBA" id="ARBA00023211"/>
    </source>
</evidence>
<dbReference type="Pfam" id="PF01501">
    <property type="entry name" value="Glyco_transf_8"/>
    <property type="match status" value="1"/>
</dbReference>
<sequence>MAGEPAAPRHAYATLLLNDSYLPGALVLAHSLRDARTRKPLVCLATLDSVSADAITQLKTVYDHVISVPRMRNPDPGNLYLMNRADLHSAFTKINLWKLVQWEKIVYIDADVVAYRAPDELFTLGASFAAAPDIGWPDLFNSGVMVLSPDLGEYHALSAMASRGISFDGADQGLLNMHFKNSWHRLSFAYNVTPSGHYQYVPAYRHLSSTINMVHFIGSNKPWFAGRGQEGGPYGEMVGRWWAVWDRHFREGPGDSLVHYYTNGEWRPQVKHEIAKGSTAAYAEPRDNHHEGTQQGTHHDHSHRQRESPQQRGGESHAQTQDTPQPASDSSGQQQQQEHHHHHHQQQPHEHEHEHPQSQQQEATSGYSSSEPPKEEQKPIPEPEPLPTASWDAQWHPPPSDSKPEAVNFPSTVYTMSRDPTPFVPPDRYPSPPKNMWYEVPKEPPAPTAQPPRQVFPWESHQPKPSRIFTNATPLPDLSTQTTAVESKETENASAPATPITPTIRVHQPPADSWGTFQLSNAWDEIPQINRYVDSLQQHRRGKSLASVSSPTGPSTPKQKKSRGFKLTDFPSEVERPSLPVTPAPIARPSFWGTEEQPKRTEGAHDAGDATALPMAEGVPRQSEWVCVHGRRWLPSDCICTLLPSLGLTNASTMKDPEAQLRKLAQQQYEHVLQKLATDEGGEEGGAKKQKKTIPNRSLPFGSEDVSSPTYKPQHPPKKEEKEEEEEREDRSTYRGKPVAGRAPTPGPALTLGLMDSPLPRGKS</sequence>
<feature type="compositionally biased region" description="Basic and acidic residues" evidence="14">
    <location>
        <begin position="347"/>
        <end position="356"/>
    </location>
</feature>
<evidence type="ECO:0000256" key="6">
    <source>
        <dbReference type="ARBA" id="ARBA00023056"/>
    </source>
</evidence>
<name>A0A9P8CKU0_9HYPO</name>
<evidence type="ECO:0000256" key="9">
    <source>
        <dbReference type="ARBA" id="ARBA00038162"/>
    </source>
</evidence>
<evidence type="ECO:0000256" key="3">
    <source>
        <dbReference type="ARBA" id="ARBA00022490"/>
    </source>
</evidence>
<dbReference type="GO" id="GO:0046872">
    <property type="term" value="F:metal ion binding"/>
    <property type="evidence" value="ECO:0007669"/>
    <property type="project" value="UniProtKB-KW"/>
</dbReference>
<dbReference type="CDD" id="cd02537">
    <property type="entry name" value="GT8_Glycogenin"/>
    <property type="match status" value="1"/>
</dbReference>
<keyword evidence="3" id="KW-0963">Cytoplasm</keyword>
<feature type="region of interest" description="Disordered" evidence="14">
    <location>
        <begin position="677"/>
        <end position="764"/>
    </location>
</feature>
<evidence type="ECO:0000256" key="2">
    <source>
        <dbReference type="ARBA" id="ARBA00004496"/>
    </source>
</evidence>
<feature type="compositionally biased region" description="Pro residues" evidence="14">
    <location>
        <begin position="422"/>
        <end position="433"/>
    </location>
</feature>
<feature type="region of interest" description="Disordered" evidence="14">
    <location>
        <begin position="537"/>
        <end position="606"/>
    </location>
</feature>
<feature type="region of interest" description="Disordered" evidence="14">
    <location>
        <begin position="283"/>
        <end position="512"/>
    </location>
</feature>
<keyword evidence="5" id="KW-0479">Metal-binding</keyword>
<dbReference type="InterPro" id="IPR002495">
    <property type="entry name" value="Glyco_trans_8"/>
</dbReference>
<evidence type="ECO:0000256" key="10">
    <source>
        <dbReference type="ARBA" id="ARBA00038934"/>
    </source>
</evidence>
<dbReference type="RefSeq" id="XP_046114316.1">
    <property type="nucleotide sequence ID" value="XM_046264226.1"/>
</dbReference>
<evidence type="ECO:0000256" key="5">
    <source>
        <dbReference type="ARBA" id="ARBA00022723"/>
    </source>
</evidence>
<dbReference type="PANTHER" id="PTHR11183">
    <property type="entry name" value="GLYCOGENIN SUBFAMILY MEMBER"/>
    <property type="match status" value="1"/>
</dbReference>
<dbReference type="OrthoDB" id="2014201at2759"/>
<feature type="compositionally biased region" description="Polar residues" evidence="14">
    <location>
        <begin position="308"/>
        <end position="332"/>
    </location>
</feature>
<dbReference type="EC" id="2.4.1.186" evidence="10"/>
<gene>
    <name evidence="15" type="ORF">F5Z01DRAFT_666333</name>
</gene>
<feature type="compositionally biased region" description="Polar residues" evidence="14">
    <location>
        <begin position="546"/>
        <end position="557"/>
    </location>
</feature>
<evidence type="ECO:0000313" key="16">
    <source>
        <dbReference type="Proteomes" id="UP000887229"/>
    </source>
</evidence>
<dbReference type="EMBL" id="MU251278">
    <property type="protein sequence ID" value="KAG9250392.1"/>
    <property type="molecule type" value="Genomic_DNA"/>
</dbReference>
<evidence type="ECO:0000256" key="4">
    <source>
        <dbReference type="ARBA" id="ARBA00022679"/>
    </source>
</evidence>
<feature type="compositionally biased region" description="Basic and acidic residues" evidence="14">
    <location>
        <begin position="372"/>
        <end position="381"/>
    </location>
</feature>
<comment type="catalytic activity">
    <reaction evidence="11">
        <text>[1,4-alpha-D-glucosyl](n)-L-tyrosyl-[glycogenin] + UDP-alpha-D-glucose = [1,4-alpha-D-glucosyl](n+1)-L-tyrosyl-[glycogenin] + UDP + H(+)</text>
        <dbReference type="Rhea" id="RHEA:56560"/>
        <dbReference type="Rhea" id="RHEA-COMP:14606"/>
        <dbReference type="Rhea" id="RHEA-COMP:14607"/>
        <dbReference type="ChEBI" id="CHEBI:15378"/>
        <dbReference type="ChEBI" id="CHEBI:58223"/>
        <dbReference type="ChEBI" id="CHEBI:58885"/>
        <dbReference type="ChEBI" id="CHEBI:140574"/>
        <dbReference type="EC" id="2.4.1.186"/>
    </reaction>
</comment>
<keyword evidence="8" id="KW-0464">Manganese</keyword>
<dbReference type="Gene3D" id="3.90.550.10">
    <property type="entry name" value="Spore Coat Polysaccharide Biosynthesis Protein SpsA, Chain A"/>
    <property type="match status" value="1"/>
</dbReference>
<evidence type="ECO:0000256" key="7">
    <source>
        <dbReference type="ARBA" id="ARBA00023180"/>
    </source>
</evidence>
<dbReference type="InterPro" id="IPR050587">
    <property type="entry name" value="GNT1/Glycosyltrans_8"/>
</dbReference>
<dbReference type="InterPro" id="IPR029044">
    <property type="entry name" value="Nucleotide-diphossugar_trans"/>
</dbReference>
<dbReference type="SUPFAM" id="SSF53448">
    <property type="entry name" value="Nucleotide-diphospho-sugar transferases"/>
    <property type="match status" value="1"/>
</dbReference>
<evidence type="ECO:0000256" key="13">
    <source>
        <dbReference type="ARBA" id="ARBA00057883"/>
    </source>
</evidence>
<dbReference type="GO" id="GO:0005737">
    <property type="term" value="C:cytoplasm"/>
    <property type="evidence" value="ECO:0007669"/>
    <property type="project" value="UniProtKB-SubCell"/>
</dbReference>
<comment type="catalytic activity">
    <reaction evidence="12">
        <text>L-tyrosyl-[glycogenin] + UDP-alpha-D-glucose = alpha-D-glucosyl-L-tyrosyl-[glycogenin] + UDP + H(+)</text>
        <dbReference type="Rhea" id="RHEA:23360"/>
        <dbReference type="Rhea" id="RHEA-COMP:14604"/>
        <dbReference type="Rhea" id="RHEA-COMP:14605"/>
        <dbReference type="ChEBI" id="CHEBI:15378"/>
        <dbReference type="ChEBI" id="CHEBI:46858"/>
        <dbReference type="ChEBI" id="CHEBI:58223"/>
        <dbReference type="ChEBI" id="CHEBI:58885"/>
        <dbReference type="ChEBI" id="CHEBI:140573"/>
        <dbReference type="EC" id="2.4.1.186"/>
    </reaction>
</comment>
<feature type="compositionally biased region" description="Basic and acidic residues" evidence="14">
    <location>
        <begin position="596"/>
        <end position="606"/>
    </location>
</feature>
<comment type="function">
    <text evidence="13">Self-glucosylating initiator of glycogen synthesis. It catalyzes the formation of a short alpha (1,4)-glucosyl chain covalently attached via a glucose 1-O-tyrosyl linkage to internal tyrosine residues and these chains act as primers for the elongation reaction catalyzed by glycogen synthase.</text>
</comment>
<keyword evidence="6" id="KW-0320">Glycogen biosynthesis</keyword>
<accession>A0A9P8CKU0</accession>
<dbReference type="FunFam" id="3.90.550.10:FF:000092">
    <property type="entry name" value="Glycogenin 2"/>
    <property type="match status" value="1"/>
</dbReference>
<reference evidence="15" key="1">
    <citation type="journal article" date="2021" name="IMA Fungus">
        <title>Genomic characterization of three marine fungi, including Emericellopsis atlantica sp. nov. with signatures of a generalist lifestyle and marine biomass degradation.</title>
        <authorList>
            <person name="Hagestad O.C."/>
            <person name="Hou L."/>
            <person name="Andersen J.H."/>
            <person name="Hansen E.H."/>
            <person name="Altermark B."/>
            <person name="Li C."/>
            <person name="Kuhnert E."/>
            <person name="Cox R.J."/>
            <person name="Crous P.W."/>
            <person name="Spatafora J.W."/>
            <person name="Lail K."/>
            <person name="Amirebrahimi M."/>
            <person name="Lipzen A."/>
            <person name="Pangilinan J."/>
            <person name="Andreopoulos W."/>
            <person name="Hayes R.D."/>
            <person name="Ng V."/>
            <person name="Grigoriev I.V."/>
            <person name="Jackson S.A."/>
            <person name="Sutton T.D.S."/>
            <person name="Dobson A.D.W."/>
            <person name="Rama T."/>
        </authorList>
    </citation>
    <scope>NUCLEOTIDE SEQUENCE</scope>
    <source>
        <strain evidence="15">TS7</strain>
    </source>
</reference>